<keyword evidence="5" id="KW-0808">Transferase</keyword>
<dbReference type="AlphaFoldDB" id="A0A1D3TY62"/>
<feature type="transmembrane region" description="Helical" evidence="2">
    <location>
        <begin position="283"/>
        <end position="303"/>
    </location>
</feature>
<sequence>MMFKKGKQYDFLKQVKWMGILLAAVMLTNLGVCLYAISAISDETSKYADSVVLSYVREVQQMLDNIDNTIATEILYDTKLDTIQDGKDIIEVIQANLTVKNLLASWAHQYALPVNHMIYFPGTETTITGSREEKEYAEWRRIEKELISMLVEKKGSSEDSEVGEWNVVNLQGKNYILKYYYYKGRYIGSWIEIDKLIDTMVAEGLGKECLFVVSSASGKAYNSQERLEEKGLSIPASIGEKLVVRDFLSPDMIVNEPVKGTTFSLNAVILGYSQVAGALSVQIALTLIVVMIAAACLVFMLYIRRTLIKPIQDFSNNIRKFREDNTYTVETHYQIAELANASEILADLVKQINGLKIDIYERTLEQQKVKMDFLTLQIEPHFYLNCLNIIYHMTEIKKYKEVQNLSQCVSDYLRYIFKTGNNMVLLGEELEHTKKYLEIQKIRYRDGFEAVIEVEEEVLGVKVPPLLLQTFVENALKHTIDWEEEITISLRGRKMSRGKEDYIQIEVEDSGEGFEEEILRKLQHGIDISEGEKRIGIMNAVQRLHLQYGDRAKVCFYNRPEGGAGVRIQIPIKERKEGGE</sequence>
<dbReference type="InterPro" id="IPR010559">
    <property type="entry name" value="Sig_transdc_His_kin_internal"/>
</dbReference>
<keyword evidence="2" id="KW-1133">Transmembrane helix</keyword>
<name>A0A1D3TY62_9FIRM</name>
<keyword evidence="5" id="KW-0418">Kinase</keyword>
<dbReference type="Pfam" id="PF02518">
    <property type="entry name" value="HATPase_c"/>
    <property type="match status" value="1"/>
</dbReference>
<dbReference type="PANTHER" id="PTHR34220:SF7">
    <property type="entry name" value="SENSOR HISTIDINE KINASE YPDA"/>
    <property type="match status" value="1"/>
</dbReference>
<organism evidence="5 6">
    <name type="scientific">Anaerobium acetethylicum</name>
    <dbReference type="NCBI Taxonomy" id="1619234"/>
    <lineage>
        <taxon>Bacteria</taxon>
        <taxon>Bacillati</taxon>
        <taxon>Bacillota</taxon>
        <taxon>Clostridia</taxon>
        <taxon>Lachnospirales</taxon>
        <taxon>Lachnospiraceae</taxon>
        <taxon>Anaerobium</taxon>
    </lineage>
</organism>
<accession>A0A1D3TY62</accession>
<dbReference type="InterPro" id="IPR050640">
    <property type="entry name" value="Bact_2-comp_sensor_kinase"/>
</dbReference>
<dbReference type="GO" id="GO:0016020">
    <property type="term" value="C:membrane"/>
    <property type="evidence" value="ECO:0007669"/>
    <property type="project" value="InterPro"/>
</dbReference>
<proteinExistence type="predicted"/>
<evidence type="ECO:0000256" key="1">
    <source>
        <dbReference type="SAM" id="Coils"/>
    </source>
</evidence>
<dbReference type="InterPro" id="IPR036890">
    <property type="entry name" value="HATPase_C_sf"/>
</dbReference>
<dbReference type="EMBL" id="FMKA01000039">
    <property type="protein sequence ID" value="SCP99355.1"/>
    <property type="molecule type" value="Genomic_DNA"/>
</dbReference>
<keyword evidence="6" id="KW-1185">Reference proteome</keyword>
<evidence type="ECO:0000259" key="3">
    <source>
        <dbReference type="Pfam" id="PF02518"/>
    </source>
</evidence>
<keyword evidence="2" id="KW-0812">Transmembrane</keyword>
<dbReference type="SUPFAM" id="SSF55874">
    <property type="entry name" value="ATPase domain of HSP90 chaperone/DNA topoisomerase II/histidine kinase"/>
    <property type="match status" value="1"/>
</dbReference>
<evidence type="ECO:0000259" key="4">
    <source>
        <dbReference type="Pfam" id="PF06580"/>
    </source>
</evidence>
<keyword evidence="2" id="KW-0472">Membrane</keyword>
<feature type="transmembrane region" description="Helical" evidence="2">
    <location>
        <begin position="20"/>
        <end position="40"/>
    </location>
</feature>
<evidence type="ECO:0000256" key="2">
    <source>
        <dbReference type="SAM" id="Phobius"/>
    </source>
</evidence>
<dbReference type="InterPro" id="IPR003594">
    <property type="entry name" value="HATPase_dom"/>
</dbReference>
<feature type="coiled-coil region" evidence="1">
    <location>
        <begin position="338"/>
        <end position="377"/>
    </location>
</feature>
<dbReference type="GO" id="GO:0000155">
    <property type="term" value="F:phosphorelay sensor kinase activity"/>
    <property type="evidence" value="ECO:0007669"/>
    <property type="project" value="InterPro"/>
</dbReference>
<protein>
    <submittedName>
        <fullName evidence="5">Histidine kinase-, DNA gyrase B-, and HSP90-like ATPase</fullName>
    </submittedName>
</protein>
<dbReference type="STRING" id="1619234.SAMN05421730_10392"/>
<dbReference type="Proteomes" id="UP000199315">
    <property type="component" value="Unassembled WGS sequence"/>
</dbReference>
<dbReference type="Pfam" id="PF06580">
    <property type="entry name" value="His_kinase"/>
    <property type="match status" value="1"/>
</dbReference>
<dbReference type="PANTHER" id="PTHR34220">
    <property type="entry name" value="SENSOR HISTIDINE KINASE YPDA"/>
    <property type="match status" value="1"/>
</dbReference>
<reference evidence="5 6" key="1">
    <citation type="submission" date="2016-09" db="EMBL/GenBank/DDBJ databases">
        <authorList>
            <person name="Capua I."/>
            <person name="De Benedictis P."/>
            <person name="Joannis T."/>
            <person name="Lombin L.H."/>
            <person name="Cattoli G."/>
        </authorList>
    </citation>
    <scope>NUCLEOTIDE SEQUENCE [LARGE SCALE GENOMIC DNA]</scope>
    <source>
        <strain evidence="5 6">GluBS11</strain>
    </source>
</reference>
<evidence type="ECO:0000313" key="5">
    <source>
        <dbReference type="EMBL" id="SCP99355.1"/>
    </source>
</evidence>
<dbReference type="Gene3D" id="3.30.565.10">
    <property type="entry name" value="Histidine kinase-like ATPase, C-terminal domain"/>
    <property type="match status" value="1"/>
</dbReference>
<keyword evidence="1" id="KW-0175">Coiled coil</keyword>
<gene>
    <name evidence="5" type="ORF">SAMN05421730_10392</name>
</gene>
<evidence type="ECO:0000313" key="6">
    <source>
        <dbReference type="Proteomes" id="UP000199315"/>
    </source>
</evidence>
<feature type="domain" description="Signal transduction histidine kinase internal region" evidence="4">
    <location>
        <begin position="370"/>
        <end position="446"/>
    </location>
</feature>
<feature type="domain" description="Histidine kinase/HSP90-like ATPase" evidence="3">
    <location>
        <begin position="467"/>
        <end position="573"/>
    </location>
</feature>